<dbReference type="EMBL" id="ASPP01028531">
    <property type="protein sequence ID" value="ETO05110.1"/>
    <property type="molecule type" value="Genomic_DNA"/>
</dbReference>
<gene>
    <name evidence="4" type="ORF">RFI_32286</name>
</gene>
<keyword evidence="1" id="KW-0175">Coiled coil</keyword>
<evidence type="ECO:0000256" key="1">
    <source>
        <dbReference type="SAM" id="Coils"/>
    </source>
</evidence>
<keyword evidence="2" id="KW-1133">Transmembrane helix</keyword>
<dbReference type="Proteomes" id="UP000023152">
    <property type="component" value="Unassembled WGS sequence"/>
</dbReference>
<keyword evidence="2" id="KW-0472">Membrane</keyword>
<feature type="domain" description="TLDc" evidence="3">
    <location>
        <begin position="553"/>
        <end position="739"/>
    </location>
</feature>
<feature type="transmembrane region" description="Helical" evidence="2">
    <location>
        <begin position="700"/>
        <end position="728"/>
    </location>
</feature>
<dbReference type="Pfam" id="PF07534">
    <property type="entry name" value="TLD"/>
    <property type="match status" value="1"/>
</dbReference>
<organism evidence="4 5">
    <name type="scientific">Reticulomyxa filosa</name>
    <dbReference type="NCBI Taxonomy" id="46433"/>
    <lineage>
        <taxon>Eukaryota</taxon>
        <taxon>Sar</taxon>
        <taxon>Rhizaria</taxon>
        <taxon>Retaria</taxon>
        <taxon>Foraminifera</taxon>
        <taxon>Monothalamids</taxon>
        <taxon>Reticulomyxidae</taxon>
        <taxon>Reticulomyxa</taxon>
    </lineage>
</organism>
<feature type="coiled-coil region" evidence="1">
    <location>
        <begin position="269"/>
        <end position="339"/>
    </location>
</feature>
<proteinExistence type="predicted"/>
<keyword evidence="5" id="KW-1185">Reference proteome</keyword>
<dbReference type="OrthoDB" id="25620at2759"/>
<comment type="caution">
    <text evidence="4">The sequence shown here is derived from an EMBL/GenBank/DDBJ whole genome shotgun (WGS) entry which is preliminary data.</text>
</comment>
<evidence type="ECO:0000259" key="3">
    <source>
        <dbReference type="PROSITE" id="PS51886"/>
    </source>
</evidence>
<protein>
    <recommendedName>
        <fullName evidence="3">TLDc domain-containing protein</fullName>
    </recommendedName>
</protein>
<dbReference type="PROSITE" id="PS51886">
    <property type="entry name" value="TLDC"/>
    <property type="match status" value="1"/>
</dbReference>
<accession>X6LWK5</accession>
<reference evidence="4 5" key="1">
    <citation type="journal article" date="2013" name="Curr. Biol.">
        <title>The Genome of the Foraminiferan Reticulomyxa filosa.</title>
        <authorList>
            <person name="Glockner G."/>
            <person name="Hulsmann N."/>
            <person name="Schleicher M."/>
            <person name="Noegel A.A."/>
            <person name="Eichinger L."/>
            <person name="Gallinger C."/>
            <person name="Pawlowski J."/>
            <person name="Sierra R."/>
            <person name="Euteneuer U."/>
            <person name="Pillet L."/>
            <person name="Moustafa A."/>
            <person name="Platzer M."/>
            <person name="Groth M."/>
            <person name="Szafranski K."/>
            <person name="Schliwa M."/>
        </authorList>
    </citation>
    <scope>NUCLEOTIDE SEQUENCE [LARGE SCALE GENOMIC DNA]</scope>
</reference>
<evidence type="ECO:0000313" key="5">
    <source>
        <dbReference type="Proteomes" id="UP000023152"/>
    </source>
</evidence>
<dbReference type="InterPro" id="IPR006571">
    <property type="entry name" value="TLDc_dom"/>
</dbReference>
<evidence type="ECO:0000256" key="2">
    <source>
        <dbReference type="SAM" id="Phobius"/>
    </source>
</evidence>
<sequence>MISIDKQDIYLITLYVMLDLFMIKHLKNEEYNQTIKENMKKKRINHINPSSIFRKKNFQVGLSMLKKNGRHNLNVRKKSLSKMKKKLTTLYLLIIFYVQRLNYLQKSKQRCSPKLTKTELFLIKKINKHSMNTREKSLKEILMRTPRGKIKDEATKIKTFLSKHNIRNADATIKIFTKVGITLSDLMEMSEHDIKLFNVFFHLFYTFITTKKNSDLCKAKSVEITSKLDLLKTLRKIPESQVYKDIEAKNEPKTISQVIILNSNDHSKMDKIYEDIKKTMTTIENLQSEVVDLENSYNIAKKNITDTCRSIILSVEKNQQYLLQKIENYKNEKMNLLEQKLLLFQSIKQGLESRIDKINKCVHTYTDMYEKKSQLQQLLQDDNNYPLYFGDFNERKIDTNMNVQFTNEKEVEKLIQTTEQLLKQYIIILESGQITLTNVKIKESSKINANPIISLSYSTENIENILKDRSVYELEVTRFNDKELRQWEIFKKIPVNTLSDSTIEVGDEKEHLLEWNTRYTLRMRLSFGQGLGFTHFSNDITFNTSIEDEFMSTILTNKETKLILSFLPKGDKSKLILLYRGSRDGFDAMNFHQACDNKGKTLIILLDEFNHVFGGFTNAEWNSSRCIAYARDDGAFVYSLRNRHHMPQKWNVDPDQSDYAICNYCNYGPKPMHATSLWLKWRQYVIGRRKQFRSKRNRSVFGGMMLTIFVSNGPVFNFFRWSFIYLFIGLKKGFTKKNS</sequence>
<evidence type="ECO:0000313" key="4">
    <source>
        <dbReference type="EMBL" id="ETO05110.1"/>
    </source>
</evidence>
<dbReference type="SMART" id="SM00584">
    <property type="entry name" value="TLDc"/>
    <property type="match status" value="1"/>
</dbReference>
<keyword evidence="2" id="KW-0812">Transmembrane</keyword>
<dbReference type="AlphaFoldDB" id="X6LWK5"/>
<name>X6LWK5_RETFI</name>